<keyword evidence="7 9" id="KW-0479">Metal-binding</keyword>
<evidence type="ECO:0000313" key="10">
    <source>
        <dbReference type="EMBL" id="AMC93176.1"/>
    </source>
</evidence>
<evidence type="ECO:0000256" key="9">
    <source>
        <dbReference type="PIRSR" id="PIRSR600715-1"/>
    </source>
</evidence>
<keyword evidence="7" id="KW-0573">Peptidoglycan synthesis</keyword>
<feature type="transmembrane region" description="Helical" evidence="7">
    <location>
        <begin position="113"/>
        <end position="137"/>
    </location>
</feature>
<feature type="transmembrane region" description="Helical" evidence="7">
    <location>
        <begin position="149"/>
        <end position="168"/>
    </location>
</feature>
<dbReference type="GO" id="GO:0005886">
    <property type="term" value="C:plasma membrane"/>
    <property type="evidence" value="ECO:0007669"/>
    <property type="project" value="UniProtKB-SubCell"/>
</dbReference>
<dbReference type="InterPro" id="IPR018480">
    <property type="entry name" value="PNAcMuramoyl-5peptid_Trfase_CS"/>
</dbReference>
<keyword evidence="7" id="KW-0133">Cell shape</keyword>
<feature type="transmembrane region" description="Helical" evidence="7">
    <location>
        <begin position="174"/>
        <end position="192"/>
    </location>
</feature>
<dbReference type="NCBIfam" id="TIGR00445">
    <property type="entry name" value="mraY"/>
    <property type="match status" value="1"/>
</dbReference>
<dbReference type="OrthoDB" id="9805475at2"/>
<evidence type="ECO:0000313" key="11">
    <source>
        <dbReference type="Proteomes" id="UP000063781"/>
    </source>
</evidence>
<dbReference type="GO" id="GO:0008360">
    <property type="term" value="P:regulation of cell shape"/>
    <property type="evidence" value="ECO:0007669"/>
    <property type="project" value="UniProtKB-KW"/>
</dbReference>
<organism evidence="10 11">
    <name type="scientific">Erysipelothrix larvae</name>
    <dbReference type="NCBI Taxonomy" id="1514105"/>
    <lineage>
        <taxon>Bacteria</taxon>
        <taxon>Bacillati</taxon>
        <taxon>Bacillota</taxon>
        <taxon>Erysipelotrichia</taxon>
        <taxon>Erysipelotrichales</taxon>
        <taxon>Erysipelotrichaceae</taxon>
        <taxon>Erysipelothrix</taxon>
    </lineage>
</organism>
<dbReference type="Pfam" id="PF00953">
    <property type="entry name" value="Glycos_transf_4"/>
    <property type="match status" value="1"/>
</dbReference>
<keyword evidence="7 9" id="KW-0460">Magnesium</keyword>
<dbReference type="InterPro" id="IPR003524">
    <property type="entry name" value="PNAcMuramoyl-5peptid_Trfase"/>
</dbReference>
<dbReference type="EC" id="2.7.8.13" evidence="7 8"/>
<dbReference type="PANTHER" id="PTHR22926:SF5">
    <property type="entry name" value="PHOSPHO-N-ACETYLMURAMOYL-PENTAPEPTIDE-TRANSFERASE HOMOLOG"/>
    <property type="match status" value="1"/>
</dbReference>
<dbReference type="InterPro" id="IPR000715">
    <property type="entry name" value="Glycosyl_transferase_4"/>
</dbReference>
<accession>A0A0X8GZB3</accession>
<evidence type="ECO:0000256" key="7">
    <source>
        <dbReference type="HAMAP-Rule" id="MF_00038"/>
    </source>
</evidence>
<dbReference type="UniPathway" id="UPA00219"/>
<reference evidence="10 11" key="1">
    <citation type="submission" date="2015-10" db="EMBL/GenBank/DDBJ databases">
        <title>Erysipelothrix larvae sp. LV19 isolated from the larval gut of the rhinoceros beetle, Trypoxylus dichotomus.</title>
        <authorList>
            <person name="Lim S."/>
            <person name="Kim B.-C."/>
        </authorList>
    </citation>
    <scope>NUCLEOTIDE SEQUENCE [LARGE SCALE GENOMIC DNA]</scope>
    <source>
        <strain evidence="10 11">LV19</strain>
    </source>
</reference>
<feature type="transmembrane region" description="Helical" evidence="7">
    <location>
        <begin position="199"/>
        <end position="217"/>
    </location>
</feature>
<dbReference type="HAMAP" id="MF_00038">
    <property type="entry name" value="MraY"/>
    <property type="match status" value="1"/>
</dbReference>
<dbReference type="EMBL" id="CP013213">
    <property type="protein sequence ID" value="AMC93176.1"/>
    <property type="molecule type" value="Genomic_DNA"/>
</dbReference>
<keyword evidence="7" id="KW-0131">Cell cycle</keyword>
<evidence type="ECO:0000256" key="1">
    <source>
        <dbReference type="ARBA" id="ARBA00004141"/>
    </source>
</evidence>
<dbReference type="RefSeq" id="WP_067631687.1">
    <property type="nucleotide sequence ID" value="NZ_CP013213.1"/>
</dbReference>
<evidence type="ECO:0000256" key="5">
    <source>
        <dbReference type="ARBA" id="ARBA00022989"/>
    </source>
</evidence>
<proteinExistence type="inferred from homology"/>
<keyword evidence="4 7" id="KW-0812">Transmembrane</keyword>
<evidence type="ECO:0000256" key="4">
    <source>
        <dbReference type="ARBA" id="ARBA00022692"/>
    </source>
</evidence>
<protein>
    <recommendedName>
        <fullName evidence="7 8">Phospho-N-acetylmuramoyl-pentapeptide-transferase</fullName>
        <ecNumber evidence="7 8">2.7.8.13</ecNumber>
    </recommendedName>
    <alternativeName>
        <fullName evidence="7">UDP-MurNAc-pentapeptide phosphotransferase</fullName>
    </alternativeName>
</protein>
<keyword evidence="11" id="KW-1185">Reference proteome</keyword>
<dbReference type="GO" id="GO:0009252">
    <property type="term" value="P:peptidoglycan biosynthetic process"/>
    <property type="evidence" value="ECO:0007669"/>
    <property type="project" value="UniProtKB-UniRule"/>
</dbReference>
<feature type="transmembrane region" description="Helical" evidence="7">
    <location>
        <begin position="50"/>
        <end position="68"/>
    </location>
</feature>
<feature type="binding site" evidence="9">
    <location>
        <position position="227"/>
    </location>
    <ligand>
        <name>Mg(2+)</name>
        <dbReference type="ChEBI" id="CHEBI:18420"/>
    </ligand>
</feature>
<evidence type="ECO:0000256" key="8">
    <source>
        <dbReference type="NCBIfam" id="TIGR00445"/>
    </source>
</evidence>
<dbReference type="STRING" id="1514105.AOC36_04070"/>
<comment type="subcellular location">
    <subcellularLocation>
        <location evidence="7">Cell membrane</location>
        <topology evidence="7">Multi-pass membrane protein</topology>
    </subcellularLocation>
    <subcellularLocation>
        <location evidence="1">Membrane</location>
        <topology evidence="1">Multi-pass membrane protein</topology>
    </subcellularLocation>
</comment>
<keyword evidence="7" id="KW-0961">Cell wall biogenesis/degradation</keyword>
<dbReference type="PROSITE" id="PS01348">
    <property type="entry name" value="MRAY_2"/>
    <property type="match status" value="1"/>
</dbReference>
<dbReference type="GO" id="GO:0008963">
    <property type="term" value="F:phospho-N-acetylmuramoyl-pentapeptide-transferase activity"/>
    <property type="evidence" value="ECO:0007669"/>
    <property type="project" value="UniProtKB-UniRule"/>
</dbReference>
<dbReference type="GO" id="GO:0071555">
    <property type="term" value="P:cell wall organization"/>
    <property type="evidence" value="ECO:0007669"/>
    <property type="project" value="UniProtKB-KW"/>
</dbReference>
<dbReference type="CDD" id="cd06852">
    <property type="entry name" value="GT_MraY"/>
    <property type="match status" value="1"/>
</dbReference>
<dbReference type="PANTHER" id="PTHR22926">
    <property type="entry name" value="PHOSPHO-N-ACETYLMURAMOYL-PENTAPEPTIDE-TRANSFERASE"/>
    <property type="match status" value="1"/>
</dbReference>
<evidence type="ECO:0000256" key="3">
    <source>
        <dbReference type="ARBA" id="ARBA00022679"/>
    </source>
</evidence>
<gene>
    <name evidence="7" type="primary">mraY</name>
    <name evidence="10" type="ORF">AOC36_04070</name>
</gene>
<dbReference type="AlphaFoldDB" id="A0A0X8GZB3"/>
<comment type="catalytic activity">
    <reaction evidence="7">
        <text>UDP-N-acetyl-alpha-D-muramoyl-L-alanyl-gamma-D-glutamyl-meso-2,6-diaminopimeloyl-D-alanyl-D-alanine + di-trans,octa-cis-undecaprenyl phosphate = di-trans,octa-cis-undecaprenyl diphospho-N-acetyl-alpha-D-muramoyl-L-alanyl-D-glutamyl-meso-2,6-diaminopimeloyl-D-alanyl-D-alanine + UMP</text>
        <dbReference type="Rhea" id="RHEA:28386"/>
        <dbReference type="ChEBI" id="CHEBI:57865"/>
        <dbReference type="ChEBI" id="CHEBI:60392"/>
        <dbReference type="ChEBI" id="CHEBI:61386"/>
        <dbReference type="ChEBI" id="CHEBI:61387"/>
        <dbReference type="EC" id="2.7.8.13"/>
    </reaction>
</comment>
<dbReference type="Proteomes" id="UP000063781">
    <property type="component" value="Chromosome"/>
</dbReference>
<dbReference type="GO" id="GO:0051301">
    <property type="term" value="P:cell division"/>
    <property type="evidence" value="ECO:0007669"/>
    <property type="project" value="UniProtKB-KW"/>
</dbReference>
<comment type="pathway">
    <text evidence="7">Cell wall biogenesis; peptidoglycan biosynthesis.</text>
</comment>
<evidence type="ECO:0000256" key="2">
    <source>
        <dbReference type="ARBA" id="ARBA00005583"/>
    </source>
</evidence>
<feature type="transmembrane region" description="Helical" evidence="7">
    <location>
        <begin position="75"/>
        <end position="93"/>
    </location>
</feature>
<comment type="function">
    <text evidence="7">Catalyzes the initial step of the lipid cycle reactions in the biosynthesis of the cell wall peptidoglycan: transfers peptidoglycan precursor phospho-MurNAc-pentapeptide from UDP-MurNAc-pentapeptide onto the lipid carrier undecaprenyl phosphate, yielding undecaprenyl-pyrophosphoryl-MurNAc-pentapeptide, known as lipid I.</text>
</comment>
<keyword evidence="5 7" id="KW-1133">Transmembrane helix</keyword>
<evidence type="ECO:0000256" key="6">
    <source>
        <dbReference type="ARBA" id="ARBA00023136"/>
    </source>
</evidence>
<comment type="cofactor">
    <cofactor evidence="7 9">
        <name>Mg(2+)</name>
        <dbReference type="ChEBI" id="CHEBI:18420"/>
    </cofactor>
</comment>
<dbReference type="GO" id="GO:0046872">
    <property type="term" value="F:metal ion binding"/>
    <property type="evidence" value="ECO:0007669"/>
    <property type="project" value="UniProtKB-KW"/>
</dbReference>
<comment type="similarity">
    <text evidence="2 7">Belongs to the glycosyltransferase 4 family. MraY subfamily.</text>
</comment>
<keyword evidence="3 7" id="KW-0808">Transferase</keyword>
<sequence>MIPAILGGISALIISVYAYPKYIKYLESRTIQQTVSEFAVDAFKEKKKTVTFGGALFVLIPTILSLIYAIVFKNVWILLMSGTYLLNGILGFVDDYKIVKEGKNDGLSEKQKLIFQVAVALAFYAGYVALGGANVVGIPFVNIQLNIGFVYPILVVFLIVGTANAVNFTDGMDGLAAGTSLIAMLPFMIIAFKHANYDIMFLLFCVFGSVLGFLLYNAHPANIFMGDVGSLPLGALFATTAIVLHQELLLALIGGVFVLEMLSVIIQQTYYKKTGKRLFKYTPIHYSFTLSGWKEVDVVHLFWGIGAVFAILSILIGVFFA</sequence>
<feature type="transmembrane region" description="Helical" evidence="7">
    <location>
        <begin position="249"/>
        <end position="271"/>
    </location>
</feature>
<feature type="transmembrane region" description="Helical" evidence="7">
    <location>
        <begin position="223"/>
        <end position="244"/>
    </location>
</feature>
<keyword evidence="6 7" id="KW-0472">Membrane</keyword>
<feature type="binding site" evidence="9">
    <location>
        <position position="167"/>
    </location>
    <ligand>
        <name>Mg(2+)</name>
        <dbReference type="ChEBI" id="CHEBI:18420"/>
    </ligand>
</feature>
<name>A0A0X8GZB3_9FIRM</name>
<keyword evidence="7" id="KW-0132">Cell division</keyword>
<keyword evidence="7" id="KW-1003">Cell membrane</keyword>
<dbReference type="GO" id="GO:0051992">
    <property type="term" value="F:UDP-N-acetylmuramoyl-L-alanyl-D-glutamyl-meso-2,6-diaminopimelyl-D-alanyl-D-alanine:undecaprenyl-phosphate transferase activity"/>
    <property type="evidence" value="ECO:0007669"/>
    <property type="project" value="RHEA"/>
</dbReference>
<dbReference type="KEGG" id="erl:AOC36_04070"/>
<feature type="transmembrane region" description="Helical" evidence="7">
    <location>
        <begin position="301"/>
        <end position="320"/>
    </location>
</feature>